<evidence type="ECO:0000256" key="2">
    <source>
        <dbReference type="PROSITE-ProRule" id="PRU00285"/>
    </source>
</evidence>
<comment type="similarity">
    <text evidence="2 3">Belongs to the small heat shock protein (HSP20) family.</text>
</comment>
<keyword evidence="1" id="KW-0346">Stress response</keyword>
<accession>A0A9P8I540</accession>
<dbReference type="PROSITE" id="PS01031">
    <property type="entry name" value="SHSP"/>
    <property type="match status" value="1"/>
</dbReference>
<dbReference type="EMBL" id="JAGHQM010003899">
    <property type="protein sequence ID" value="KAH0538902.1"/>
    <property type="molecule type" value="Genomic_DNA"/>
</dbReference>
<dbReference type="InterPro" id="IPR008978">
    <property type="entry name" value="HSP20-like_chaperone"/>
</dbReference>
<dbReference type="PANTHER" id="PTHR11527">
    <property type="entry name" value="HEAT-SHOCK PROTEIN 20 FAMILY MEMBER"/>
    <property type="match status" value="1"/>
</dbReference>
<reference evidence="6" key="1">
    <citation type="submission" date="2021-03" db="EMBL/GenBank/DDBJ databases">
        <title>Comparative genomics and phylogenomic investigation of the class Geoglossomycetes provide insights into ecological specialization and systematics.</title>
        <authorList>
            <person name="Melie T."/>
            <person name="Pirro S."/>
            <person name="Miller A.N."/>
            <person name="Quandt A."/>
        </authorList>
    </citation>
    <scope>NUCLEOTIDE SEQUENCE</scope>
    <source>
        <strain evidence="6">CAQ_001_2017</strain>
    </source>
</reference>
<protein>
    <recommendedName>
        <fullName evidence="5">SHSP domain-containing protein</fullName>
    </recommendedName>
</protein>
<evidence type="ECO:0000256" key="3">
    <source>
        <dbReference type="RuleBase" id="RU003616"/>
    </source>
</evidence>
<dbReference type="SUPFAM" id="SSF49764">
    <property type="entry name" value="HSP20-like chaperones"/>
    <property type="match status" value="1"/>
</dbReference>
<evidence type="ECO:0000256" key="4">
    <source>
        <dbReference type="SAM" id="MobiDB-lite"/>
    </source>
</evidence>
<evidence type="ECO:0000259" key="5">
    <source>
        <dbReference type="PROSITE" id="PS01031"/>
    </source>
</evidence>
<dbReference type="Proteomes" id="UP000750711">
    <property type="component" value="Unassembled WGS sequence"/>
</dbReference>
<dbReference type="Gene3D" id="2.60.40.790">
    <property type="match status" value="1"/>
</dbReference>
<evidence type="ECO:0000313" key="7">
    <source>
        <dbReference type="Proteomes" id="UP000750711"/>
    </source>
</evidence>
<evidence type="ECO:0000256" key="1">
    <source>
        <dbReference type="ARBA" id="ARBA00023016"/>
    </source>
</evidence>
<sequence>MDSINCLFHPHHASLIDHHRSLRSALLGLDEDPYYSIDGRSHRNVVAPKFDVCETGSAYFLEGDVPGLADKAGISVEWLVNRTLIVRGKFPSRDPLAEWGVAADEPDVAADEPADPKKHGKDGAGPRRWLSERRTGEFERSFTFSRAVDADGMKARLANGVLSIMVPKKAEGGENTRKIAVE</sequence>
<dbReference type="InterPro" id="IPR031107">
    <property type="entry name" value="Small_HSP"/>
</dbReference>
<dbReference type="CDD" id="cd06464">
    <property type="entry name" value="ACD_sHsps-like"/>
    <property type="match status" value="1"/>
</dbReference>
<feature type="compositionally biased region" description="Acidic residues" evidence="4">
    <location>
        <begin position="104"/>
        <end position="113"/>
    </location>
</feature>
<feature type="compositionally biased region" description="Basic and acidic residues" evidence="4">
    <location>
        <begin position="114"/>
        <end position="132"/>
    </location>
</feature>
<comment type="caution">
    <text evidence="6">The sequence shown here is derived from an EMBL/GenBank/DDBJ whole genome shotgun (WGS) entry which is preliminary data.</text>
</comment>
<name>A0A9P8I540_9PEZI</name>
<dbReference type="AlphaFoldDB" id="A0A9P8I540"/>
<dbReference type="Pfam" id="PF00011">
    <property type="entry name" value="HSP20"/>
    <property type="match status" value="1"/>
</dbReference>
<keyword evidence="7" id="KW-1185">Reference proteome</keyword>
<evidence type="ECO:0000313" key="6">
    <source>
        <dbReference type="EMBL" id="KAH0538902.1"/>
    </source>
</evidence>
<feature type="domain" description="SHSP" evidence="5">
    <location>
        <begin position="41"/>
        <end position="182"/>
    </location>
</feature>
<proteinExistence type="inferred from homology"/>
<dbReference type="InterPro" id="IPR002068">
    <property type="entry name" value="A-crystallin/Hsp20_dom"/>
</dbReference>
<organism evidence="6 7">
    <name type="scientific">Trichoglossum hirsutum</name>
    <dbReference type="NCBI Taxonomy" id="265104"/>
    <lineage>
        <taxon>Eukaryota</taxon>
        <taxon>Fungi</taxon>
        <taxon>Dikarya</taxon>
        <taxon>Ascomycota</taxon>
        <taxon>Pezizomycotina</taxon>
        <taxon>Geoglossomycetes</taxon>
        <taxon>Geoglossales</taxon>
        <taxon>Geoglossaceae</taxon>
        <taxon>Trichoglossum</taxon>
    </lineage>
</organism>
<feature type="region of interest" description="Disordered" evidence="4">
    <location>
        <begin position="101"/>
        <end position="132"/>
    </location>
</feature>
<gene>
    <name evidence="6" type="ORF">GP486_008749</name>
</gene>